<proteinExistence type="predicted"/>
<evidence type="ECO:0000313" key="1">
    <source>
        <dbReference type="EMBL" id="KAG8579210.1"/>
    </source>
</evidence>
<gene>
    <name evidence="1" type="ORF">GDO81_010756</name>
</gene>
<dbReference type="Proteomes" id="UP000824782">
    <property type="component" value="Unassembled WGS sequence"/>
</dbReference>
<reference evidence="1" key="1">
    <citation type="thesis" date="2020" institute="ProQuest LLC" country="789 East Eisenhower Parkway, Ann Arbor, MI, USA">
        <title>Comparative Genomics and Chromosome Evolution.</title>
        <authorList>
            <person name="Mudd A.B."/>
        </authorList>
    </citation>
    <scope>NUCLEOTIDE SEQUENCE</scope>
    <source>
        <strain evidence="1">237g6f4</strain>
        <tissue evidence="1">Blood</tissue>
    </source>
</reference>
<protein>
    <submittedName>
        <fullName evidence="1">Uncharacterized protein</fullName>
    </submittedName>
</protein>
<dbReference type="AlphaFoldDB" id="A0AAV7C3E2"/>
<name>A0AAV7C3E2_ENGPU</name>
<accession>A0AAV7C3E2</accession>
<keyword evidence="2" id="KW-1185">Reference proteome</keyword>
<organism evidence="1 2">
    <name type="scientific">Engystomops pustulosus</name>
    <name type="common">Tungara frog</name>
    <name type="synonym">Physalaemus pustulosus</name>
    <dbReference type="NCBI Taxonomy" id="76066"/>
    <lineage>
        <taxon>Eukaryota</taxon>
        <taxon>Metazoa</taxon>
        <taxon>Chordata</taxon>
        <taxon>Craniata</taxon>
        <taxon>Vertebrata</taxon>
        <taxon>Euteleostomi</taxon>
        <taxon>Amphibia</taxon>
        <taxon>Batrachia</taxon>
        <taxon>Anura</taxon>
        <taxon>Neobatrachia</taxon>
        <taxon>Hyloidea</taxon>
        <taxon>Leptodactylidae</taxon>
        <taxon>Leiuperinae</taxon>
        <taxon>Engystomops</taxon>
    </lineage>
</organism>
<comment type="caution">
    <text evidence="1">The sequence shown here is derived from an EMBL/GenBank/DDBJ whole genome shotgun (WGS) entry which is preliminary data.</text>
</comment>
<sequence length="96" mass="10467">MNLNSLLPEASYRMAPTPLHPVVTYQVIILVCGSSMQYVTPMLTSCVTKRYFYMSSSALQPPLAPLMLPHLAIVGNAQVKRLNSPGAALLTIEVHV</sequence>
<evidence type="ECO:0000313" key="2">
    <source>
        <dbReference type="Proteomes" id="UP000824782"/>
    </source>
</evidence>
<dbReference type="EMBL" id="WNYA01000004">
    <property type="protein sequence ID" value="KAG8579210.1"/>
    <property type="molecule type" value="Genomic_DNA"/>
</dbReference>